<dbReference type="PROSITE" id="PS51257">
    <property type="entry name" value="PROKAR_LIPOPROTEIN"/>
    <property type="match status" value="1"/>
</dbReference>
<evidence type="ECO:0000313" key="3">
    <source>
        <dbReference type="Proteomes" id="UP001595947"/>
    </source>
</evidence>
<keyword evidence="3" id="KW-1185">Reference proteome</keyword>
<gene>
    <name evidence="2" type="ORF">ACFPBZ_00920</name>
</gene>
<sequence>MRPAAALVVGVVLSAGLAGCATVVPGTARIAPVASADRTLVDAYVAAANRAGAAGPREQETFLRATQAESTPFPPDRCFGELTLDTSLVGRTLRPDPGWAPPAALPATGRPQGAIYVAAAAVSVRQGALEIREDVGSKHFVVRDGRVTSYAPCAN</sequence>
<accession>A0ABV9YGF3</accession>
<dbReference type="EMBL" id="JBHSIV010000001">
    <property type="protein sequence ID" value="MFC5060753.1"/>
    <property type="molecule type" value="Genomic_DNA"/>
</dbReference>
<organism evidence="2 3">
    <name type="scientific">Actinomycetospora atypica</name>
    <dbReference type="NCBI Taxonomy" id="1290095"/>
    <lineage>
        <taxon>Bacteria</taxon>
        <taxon>Bacillati</taxon>
        <taxon>Actinomycetota</taxon>
        <taxon>Actinomycetes</taxon>
        <taxon>Pseudonocardiales</taxon>
        <taxon>Pseudonocardiaceae</taxon>
        <taxon>Actinomycetospora</taxon>
    </lineage>
</organism>
<dbReference type="RefSeq" id="WP_378034099.1">
    <property type="nucleotide sequence ID" value="NZ_JBHSIV010000001.1"/>
</dbReference>
<protein>
    <recommendedName>
        <fullName evidence="4">Lipoprotein</fullName>
    </recommendedName>
</protein>
<evidence type="ECO:0008006" key="4">
    <source>
        <dbReference type="Google" id="ProtNLM"/>
    </source>
</evidence>
<reference evidence="3" key="1">
    <citation type="journal article" date="2019" name="Int. J. Syst. Evol. Microbiol.">
        <title>The Global Catalogue of Microorganisms (GCM) 10K type strain sequencing project: providing services to taxonomists for standard genome sequencing and annotation.</title>
        <authorList>
            <consortium name="The Broad Institute Genomics Platform"/>
            <consortium name="The Broad Institute Genome Sequencing Center for Infectious Disease"/>
            <person name="Wu L."/>
            <person name="Ma J."/>
        </authorList>
    </citation>
    <scope>NUCLEOTIDE SEQUENCE [LARGE SCALE GENOMIC DNA]</scope>
    <source>
        <strain evidence="3">CGMCC 4.7093</strain>
    </source>
</reference>
<comment type="caution">
    <text evidence="2">The sequence shown here is derived from an EMBL/GenBank/DDBJ whole genome shotgun (WGS) entry which is preliminary data.</text>
</comment>
<proteinExistence type="predicted"/>
<keyword evidence="1" id="KW-0732">Signal</keyword>
<name>A0ABV9YGF3_9PSEU</name>
<feature type="signal peptide" evidence="1">
    <location>
        <begin position="1"/>
        <end position="20"/>
    </location>
</feature>
<evidence type="ECO:0000313" key="2">
    <source>
        <dbReference type="EMBL" id="MFC5060753.1"/>
    </source>
</evidence>
<evidence type="ECO:0000256" key="1">
    <source>
        <dbReference type="SAM" id="SignalP"/>
    </source>
</evidence>
<feature type="chain" id="PRO_5047028740" description="Lipoprotein" evidence="1">
    <location>
        <begin position="21"/>
        <end position="155"/>
    </location>
</feature>
<dbReference type="Proteomes" id="UP001595947">
    <property type="component" value="Unassembled WGS sequence"/>
</dbReference>